<evidence type="ECO:0000256" key="1">
    <source>
        <dbReference type="SAM" id="Coils"/>
    </source>
</evidence>
<reference evidence="3 4" key="1">
    <citation type="submission" date="2016-11" db="EMBL/GenBank/DDBJ databases">
        <authorList>
            <person name="Jaros S."/>
            <person name="Januszkiewicz K."/>
            <person name="Wedrychowicz H."/>
        </authorList>
    </citation>
    <scope>NUCLEOTIDE SEQUENCE [LARGE SCALE GENOMIC DNA]</scope>
    <source>
        <strain evidence="3 4">DSM 14916</strain>
    </source>
</reference>
<feature type="compositionally biased region" description="Basic and acidic residues" evidence="2">
    <location>
        <begin position="423"/>
        <end position="474"/>
    </location>
</feature>
<dbReference type="AlphaFoldDB" id="A0A1M6T5C5"/>
<keyword evidence="1" id="KW-0175">Coiled coil</keyword>
<name>A0A1M6T5C5_9PROT</name>
<accession>A0A1M6T5C5</accession>
<dbReference type="EMBL" id="FQZF01000072">
    <property type="protein sequence ID" value="SHK52144.1"/>
    <property type="molecule type" value="Genomic_DNA"/>
</dbReference>
<dbReference type="RefSeq" id="WP_073140717.1">
    <property type="nucleotide sequence ID" value="NZ_FQZF01000072.1"/>
</dbReference>
<organism evidence="3 4">
    <name type="scientific">Muricoccus roseus</name>
    <dbReference type="NCBI Taxonomy" id="198092"/>
    <lineage>
        <taxon>Bacteria</taxon>
        <taxon>Pseudomonadati</taxon>
        <taxon>Pseudomonadota</taxon>
        <taxon>Alphaproteobacteria</taxon>
        <taxon>Acetobacterales</taxon>
        <taxon>Roseomonadaceae</taxon>
        <taxon>Muricoccus</taxon>
    </lineage>
</organism>
<protein>
    <submittedName>
        <fullName evidence="3">Uncharacterized protein</fullName>
    </submittedName>
</protein>
<feature type="coiled-coil region" evidence="1">
    <location>
        <begin position="142"/>
        <end position="191"/>
    </location>
</feature>
<proteinExistence type="predicted"/>
<evidence type="ECO:0000256" key="2">
    <source>
        <dbReference type="SAM" id="MobiDB-lite"/>
    </source>
</evidence>
<feature type="region of interest" description="Disordered" evidence="2">
    <location>
        <begin position="423"/>
        <end position="477"/>
    </location>
</feature>
<dbReference type="Proteomes" id="UP000184387">
    <property type="component" value="Unassembled WGS sequence"/>
</dbReference>
<gene>
    <name evidence="3" type="ORF">SAMN02745194_05085</name>
</gene>
<evidence type="ECO:0000313" key="4">
    <source>
        <dbReference type="Proteomes" id="UP000184387"/>
    </source>
</evidence>
<keyword evidence="4" id="KW-1185">Reference proteome</keyword>
<evidence type="ECO:0000313" key="3">
    <source>
        <dbReference type="EMBL" id="SHK52144.1"/>
    </source>
</evidence>
<sequence>MSGSRSIVLTLSTKGAEKVRADLEALGPAGEAALKRLDDAARRSVGGTTAAAAGTDTLRQRLGGLGLQLQDVAVQAQMGTNALTILGQQGPQIASIFGPAGAIAGAGITVAAFAGQLALAALNGKQLDDVFKQIDASSRLADEAAKQLVKGLEEEAERLNRLAAAYREYSAAALAGERARLTRERNDLEQSTRSVVSGLDAGTFGLGSIRRAAQGATASGGEGPTAAEQSALARLDELNNAAEITRTKILEIIGQFDAAAQAGGPFASSMERIARALQDQIGPLTESGEKARQNAANLALISEASGPAATGVAGVGTAANRTEGQVGGLNSALDGTRQRLLALAQARVENPFADVQESMQRIQALRAALERGGTEAFAQEQRRQTAQAQIARRVEQDVADLEKALKDASISGEEAERRLAAARTEATRRRTEEATDEAKLLNDVEARRKAEADARREATAGRTAARKEEREAAAERQAALRVEAELYEKAVQTRSGLLSIDAVMGRPPGLGR</sequence>